<dbReference type="InterPro" id="IPR001647">
    <property type="entry name" value="HTH_TetR"/>
</dbReference>
<organism evidence="4 5">
    <name type="scientific">Amycolatopsis heterodermiae</name>
    <dbReference type="NCBI Taxonomy" id="3110235"/>
    <lineage>
        <taxon>Bacteria</taxon>
        <taxon>Bacillati</taxon>
        <taxon>Actinomycetota</taxon>
        <taxon>Actinomycetes</taxon>
        <taxon>Pseudonocardiales</taxon>
        <taxon>Pseudonocardiaceae</taxon>
        <taxon>Amycolatopsis</taxon>
    </lineage>
</organism>
<comment type="caution">
    <text evidence="4">The sequence shown here is derived from an EMBL/GenBank/DDBJ whole genome shotgun (WGS) entry which is preliminary data.</text>
</comment>
<dbReference type="SUPFAM" id="SSF46689">
    <property type="entry name" value="Homeodomain-like"/>
    <property type="match status" value="1"/>
</dbReference>
<name>A0ABU5RFF0_9PSEU</name>
<protein>
    <submittedName>
        <fullName evidence="4">TetR family transcriptional regulator</fullName>
    </submittedName>
</protein>
<evidence type="ECO:0000259" key="3">
    <source>
        <dbReference type="PROSITE" id="PS50977"/>
    </source>
</evidence>
<dbReference type="EMBL" id="JAYFSI010000009">
    <property type="protein sequence ID" value="MEA5364324.1"/>
    <property type="molecule type" value="Genomic_DNA"/>
</dbReference>
<evidence type="ECO:0000256" key="2">
    <source>
        <dbReference type="PROSITE-ProRule" id="PRU00335"/>
    </source>
</evidence>
<dbReference type="PANTHER" id="PTHR30328:SF54">
    <property type="entry name" value="HTH-TYPE TRANSCRIPTIONAL REPRESSOR SCO4008"/>
    <property type="match status" value="1"/>
</dbReference>
<dbReference type="PRINTS" id="PR00455">
    <property type="entry name" value="HTHTETR"/>
</dbReference>
<dbReference type="InterPro" id="IPR009057">
    <property type="entry name" value="Homeodomain-like_sf"/>
</dbReference>
<dbReference type="Proteomes" id="UP001304298">
    <property type="component" value="Unassembled WGS sequence"/>
</dbReference>
<dbReference type="InterPro" id="IPR050109">
    <property type="entry name" value="HTH-type_TetR-like_transc_reg"/>
</dbReference>
<dbReference type="Pfam" id="PF17926">
    <property type="entry name" value="TetR_C_21"/>
    <property type="match status" value="1"/>
</dbReference>
<feature type="domain" description="HTH tetR-type" evidence="3">
    <location>
        <begin position="7"/>
        <end position="67"/>
    </location>
</feature>
<dbReference type="PROSITE" id="PS50977">
    <property type="entry name" value="HTH_TETR_2"/>
    <property type="match status" value="1"/>
</dbReference>
<sequence length="187" mass="20412">MATRNPAAKRRQLLEAALAEFAAHGIAGARMDRIATRAQCSAGLVYTYFGSKDDLFDAVFDTIVERTLTETPITADDLPGYAGRLFDGYAAYPEVPRISAWYRLERAGTGRTIQAITDSAKGKVDAIRAAQEAGTVSDRFEPEQLLMMVVSLASMWSAQTVEMIAVAPDDQAYRRATVTEAVRKLIS</sequence>
<gene>
    <name evidence="4" type="ORF">VA596_32675</name>
</gene>
<proteinExistence type="predicted"/>
<dbReference type="RefSeq" id="WP_323332070.1">
    <property type="nucleotide sequence ID" value="NZ_JAYFSI010000009.1"/>
</dbReference>
<dbReference type="PANTHER" id="PTHR30328">
    <property type="entry name" value="TRANSCRIPTIONAL REPRESSOR"/>
    <property type="match status" value="1"/>
</dbReference>
<dbReference type="Pfam" id="PF00440">
    <property type="entry name" value="TetR_N"/>
    <property type="match status" value="1"/>
</dbReference>
<evidence type="ECO:0000313" key="4">
    <source>
        <dbReference type="EMBL" id="MEA5364324.1"/>
    </source>
</evidence>
<reference evidence="4 5" key="1">
    <citation type="submission" date="2023-12" db="EMBL/GenBank/DDBJ databases">
        <title>Amycolatopsis sp. V23-08.</title>
        <authorList>
            <person name="Somphong A."/>
        </authorList>
    </citation>
    <scope>NUCLEOTIDE SEQUENCE [LARGE SCALE GENOMIC DNA]</scope>
    <source>
        <strain evidence="4 5">V23-08</strain>
    </source>
</reference>
<accession>A0ABU5RFF0</accession>
<evidence type="ECO:0000313" key="5">
    <source>
        <dbReference type="Proteomes" id="UP001304298"/>
    </source>
</evidence>
<dbReference type="Gene3D" id="1.10.357.10">
    <property type="entry name" value="Tetracycline Repressor, domain 2"/>
    <property type="match status" value="1"/>
</dbReference>
<feature type="DNA-binding region" description="H-T-H motif" evidence="2">
    <location>
        <begin position="30"/>
        <end position="49"/>
    </location>
</feature>
<keyword evidence="1 2" id="KW-0238">DNA-binding</keyword>
<dbReference type="SUPFAM" id="SSF48498">
    <property type="entry name" value="Tetracyclin repressor-like, C-terminal domain"/>
    <property type="match status" value="1"/>
</dbReference>
<dbReference type="InterPro" id="IPR036271">
    <property type="entry name" value="Tet_transcr_reg_TetR-rel_C_sf"/>
</dbReference>
<evidence type="ECO:0000256" key="1">
    <source>
        <dbReference type="ARBA" id="ARBA00023125"/>
    </source>
</evidence>
<keyword evidence="5" id="KW-1185">Reference proteome</keyword>
<dbReference type="InterPro" id="IPR041467">
    <property type="entry name" value="Sco4008_C"/>
</dbReference>